<evidence type="ECO:0000256" key="1">
    <source>
        <dbReference type="SAM" id="MobiDB-lite"/>
    </source>
</evidence>
<protein>
    <recommendedName>
        <fullName evidence="2">Transposase TnpC homeodomain domain-containing protein</fullName>
    </recommendedName>
</protein>
<dbReference type="Pfam" id="PF13007">
    <property type="entry name" value="LZ_Tnp_IS66"/>
    <property type="match status" value="1"/>
</dbReference>
<organism evidence="3">
    <name type="scientific">Thiomonas intermedia (strain K12)</name>
    <name type="common">Thiobacillus intermedius</name>
    <dbReference type="NCBI Taxonomy" id="75379"/>
    <lineage>
        <taxon>Bacteria</taxon>
        <taxon>Pseudomonadati</taxon>
        <taxon>Pseudomonadota</taxon>
        <taxon>Betaproteobacteria</taxon>
        <taxon>Burkholderiales</taxon>
        <taxon>Thiomonas</taxon>
    </lineage>
</organism>
<dbReference type="InterPro" id="IPR024463">
    <property type="entry name" value="Transposase_TnpC_homeodom"/>
</dbReference>
<sequence length="101" mass="11338">MVEAIDDDKLRALGDDPVALYARRLIEQLSGEVKRQAQKNAALSLEVARLKRWRFGQSSESLDSHQGELFDAKTQALLQQEEQAEDRAADDGKRPANPSFQ</sequence>
<dbReference type="STRING" id="75379.Tint_1523"/>
<dbReference type="HOGENOM" id="CLU_2290391_0_0_4"/>
<reference evidence="3" key="1">
    <citation type="submission" date="2010-04" db="EMBL/GenBank/DDBJ databases">
        <title>Complete sequence of Thiomonas intermedia K12.</title>
        <authorList>
            <consortium name="US DOE Joint Genome Institute"/>
            <person name="Lucas S."/>
            <person name="Copeland A."/>
            <person name="Lapidus A."/>
            <person name="Cheng J.-F."/>
            <person name="Bruce D."/>
            <person name="Goodwin L."/>
            <person name="Pitluck S."/>
            <person name="Davenport K."/>
            <person name="Detter J.C."/>
            <person name="Han C."/>
            <person name="Tapia R."/>
            <person name="Land M."/>
            <person name="Hauser L."/>
            <person name="Kyrpides N."/>
            <person name="Ovchinnikova G."/>
            <person name="Kerfeld C.A."/>
            <person name="Cannon G.C."/>
            <person name="Heinhorst S."/>
            <person name="Woyke T."/>
        </authorList>
    </citation>
    <scope>NUCLEOTIDE SEQUENCE [LARGE SCALE GENOMIC DNA]</scope>
    <source>
        <strain evidence="3">K12</strain>
    </source>
</reference>
<gene>
    <name evidence="3" type="ordered locus">Tint_1523</name>
</gene>
<dbReference type="AlphaFoldDB" id="D5X1A9"/>
<accession>D5X1A9</accession>
<evidence type="ECO:0000313" key="3">
    <source>
        <dbReference type="EMBL" id="ADG30905.1"/>
    </source>
</evidence>
<proteinExistence type="predicted"/>
<feature type="compositionally biased region" description="Basic and acidic residues" evidence="1">
    <location>
        <begin position="85"/>
        <end position="94"/>
    </location>
</feature>
<dbReference type="EMBL" id="CP002021">
    <property type="protein sequence ID" value="ADG30905.1"/>
    <property type="molecule type" value="Genomic_DNA"/>
</dbReference>
<feature type="domain" description="Transposase TnpC homeodomain" evidence="2">
    <location>
        <begin position="43"/>
        <end position="92"/>
    </location>
</feature>
<feature type="region of interest" description="Disordered" evidence="1">
    <location>
        <begin position="74"/>
        <end position="101"/>
    </location>
</feature>
<dbReference type="KEGG" id="tin:Tint_1523"/>
<name>D5X1A9_THIK1</name>
<evidence type="ECO:0000259" key="2">
    <source>
        <dbReference type="Pfam" id="PF13007"/>
    </source>
</evidence>